<feature type="transmembrane region" description="Helical" evidence="9">
    <location>
        <begin position="36"/>
        <end position="56"/>
    </location>
</feature>
<feature type="transmembrane region" description="Helical" evidence="9">
    <location>
        <begin position="62"/>
        <end position="83"/>
    </location>
</feature>
<evidence type="ECO:0000313" key="10">
    <source>
        <dbReference type="EMBL" id="NGY04250.1"/>
    </source>
</evidence>
<feature type="transmembrane region" description="Helical" evidence="9">
    <location>
        <begin position="326"/>
        <end position="346"/>
    </location>
</feature>
<dbReference type="Pfam" id="PF06379">
    <property type="entry name" value="RhaT"/>
    <property type="match status" value="1"/>
</dbReference>
<sequence length="352" mass="37821">MTVLIGVFFHFVGGFASGSFYLPYKKVRGWSWESYWIVGGLFSWLLVPWLAAALTVDHFLQIIAATPTATLFWTYLLGLLWGIGGLTFGLSMRYLGLSLGMSVALGFCSAFGALIPPIYRDVMGVSGESLSSMLHSAGGLWVLAGVAICLAGIAICGKAGMMKEASQPEADKKASISEFNLPLGLAVATISGILSACFNFGLEAGQSMAQAAVREGSNPLFQNNVVFVVVLWGGLTTNLIWCLILNARNRSFGDYTKRSTPLLANYLFSALAGTIWFLQFFFYGMGASKLSNGASSWILHMAFIILVANAWGLLLKEWKGVDRRTFTAIALGIATILLSVLVVGYGNALLAR</sequence>
<gene>
    <name evidence="10" type="primary">rhaT</name>
    <name evidence="10" type="ORF">G7Y85_05705</name>
</gene>
<feature type="transmembrane region" description="Helical" evidence="9">
    <location>
        <begin position="95"/>
        <end position="119"/>
    </location>
</feature>
<protein>
    <submittedName>
        <fullName evidence="10">L-rhamnose/proton symporter RhaT</fullName>
    </submittedName>
</protein>
<keyword evidence="7 9" id="KW-1133">Transmembrane helix</keyword>
<keyword evidence="1" id="KW-0813">Transport</keyword>
<dbReference type="Proteomes" id="UP000472676">
    <property type="component" value="Unassembled WGS sequence"/>
</dbReference>
<feature type="transmembrane region" description="Helical" evidence="9">
    <location>
        <begin position="266"/>
        <end position="285"/>
    </location>
</feature>
<feature type="transmembrane region" description="Helical" evidence="9">
    <location>
        <begin position="139"/>
        <end position="160"/>
    </location>
</feature>
<proteinExistence type="predicted"/>
<keyword evidence="2" id="KW-1003">Cell membrane</keyword>
<evidence type="ECO:0000256" key="2">
    <source>
        <dbReference type="ARBA" id="ARBA00022475"/>
    </source>
</evidence>
<reference evidence="10 11" key="1">
    <citation type="journal article" date="2014" name="Int. J. Syst. Evol. Microbiol.">
        <title>Solimonas terrae sp. nov., isolated from soil.</title>
        <authorList>
            <person name="Kim S.J."/>
            <person name="Moon J.Y."/>
            <person name="Weon H.Y."/>
            <person name="Ahn J.H."/>
            <person name="Chen W.M."/>
            <person name="Kwon S.W."/>
        </authorList>
    </citation>
    <scope>NUCLEOTIDE SEQUENCE [LARGE SCALE GENOMIC DNA]</scope>
    <source>
        <strain evidence="10 11">KIS83-12</strain>
    </source>
</reference>
<feature type="transmembrane region" description="Helical" evidence="9">
    <location>
        <begin position="221"/>
        <end position="245"/>
    </location>
</feature>
<keyword evidence="3" id="KW-0997">Cell inner membrane</keyword>
<evidence type="ECO:0000313" key="11">
    <source>
        <dbReference type="Proteomes" id="UP000472676"/>
    </source>
</evidence>
<feature type="transmembrane region" description="Helical" evidence="9">
    <location>
        <begin position="6"/>
        <end position="24"/>
    </location>
</feature>
<evidence type="ECO:0000256" key="6">
    <source>
        <dbReference type="ARBA" id="ARBA00022847"/>
    </source>
</evidence>
<comment type="caution">
    <text evidence="10">The sequence shown here is derived from an EMBL/GenBank/DDBJ whole genome shotgun (WGS) entry which is preliminary data.</text>
</comment>
<keyword evidence="11" id="KW-1185">Reference proteome</keyword>
<evidence type="ECO:0000256" key="3">
    <source>
        <dbReference type="ARBA" id="ARBA00022519"/>
    </source>
</evidence>
<dbReference type="GO" id="GO:0015293">
    <property type="term" value="F:symporter activity"/>
    <property type="evidence" value="ECO:0007669"/>
    <property type="project" value="UniProtKB-KW"/>
</dbReference>
<evidence type="ECO:0000256" key="5">
    <source>
        <dbReference type="ARBA" id="ARBA00022692"/>
    </source>
</evidence>
<dbReference type="RefSeq" id="WP_166253106.1">
    <property type="nucleotide sequence ID" value="NZ_JAAMOW010000002.1"/>
</dbReference>
<keyword evidence="8 9" id="KW-0472">Membrane</keyword>
<evidence type="ECO:0000256" key="4">
    <source>
        <dbReference type="ARBA" id="ARBA00022597"/>
    </source>
</evidence>
<keyword evidence="5 9" id="KW-0812">Transmembrane</keyword>
<dbReference type="InterPro" id="IPR004673">
    <property type="entry name" value="L-rhamnose-proton_sym_RhaT"/>
</dbReference>
<evidence type="ECO:0000256" key="1">
    <source>
        <dbReference type="ARBA" id="ARBA00022448"/>
    </source>
</evidence>
<dbReference type="NCBIfam" id="NF010024">
    <property type="entry name" value="PRK13499.1-4"/>
    <property type="match status" value="1"/>
</dbReference>
<dbReference type="EMBL" id="JAAMOW010000002">
    <property type="protein sequence ID" value="NGY04250.1"/>
    <property type="molecule type" value="Genomic_DNA"/>
</dbReference>
<keyword evidence="6" id="KW-0769">Symport</keyword>
<feature type="transmembrane region" description="Helical" evidence="9">
    <location>
        <begin position="297"/>
        <end position="314"/>
    </location>
</feature>
<dbReference type="GO" id="GO:0016020">
    <property type="term" value="C:membrane"/>
    <property type="evidence" value="ECO:0007669"/>
    <property type="project" value="InterPro"/>
</dbReference>
<accession>A0A6M2BPL5</accession>
<evidence type="ECO:0000256" key="7">
    <source>
        <dbReference type="ARBA" id="ARBA00022989"/>
    </source>
</evidence>
<dbReference type="AlphaFoldDB" id="A0A6M2BPL5"/>
<feature type="transmembrane region" description="Helical" evidence="9">
    <location>
        <begin position="181"/>
        <end position="201"/>
    </location>
</feature>
<dbReference type="GO" id="GO:0015153">
    <property type="term" value="F:rhamnose transmembrane transporter activity"/>
    <property type="evidence" value="ECO:0007669"/>
    <property type="project" value="InterPro"/>
</dbReference>
<keyword evidence="4" id="KW-0762">Sugar transport</keyword>
<evidence type="ECO:0000256" key="9">
    <source>
        <dbReference type="SAM" id="Phobius"/>
    </source>
</evidence>
<evidence type="ECO:0000256" key="8">
    <source>
        <dbReference type="ARBA" id="ARBA00023136"/>
    </source>
</evidence>
<name>A0A6M2BPL5_9GAMM</name>
<organism evidence="10 11">
    <name type="scientific">Solimonas terrae</name>
    <dbReference type="NCBI Taxonomy" id="1396819"/>
    <lineage>
        <taxon>Bacteria</taxon>
        <taxon>Pseudomonadati</taxon>
        <taxon>Pseudomonadota</taxon>
        <taxon>Gammaproteobacteria</taxon>
        <taxon>Nevskiales</taxon>
        <taxon>Nevskiaceae</taxon>
        <taxon>Solimonas</taxon>
    </lineage>
</organism>